<dbReference type="AlphaFoldDB" id="A0A2V3J2L4"/>
<proteinExistence type="predicted"/>
<protein>
    <submittedName>
        <fullName evidence="2">Uncharacterized protein</fullName>
    </submittedName>
</protein>
<feature type="region of interest" description="Disordered" evidence="1">
    <location>
        <begin position="1"/>
        <end position="50"/>
    </location>
</feature>
<name>A0A2V3J2L4_9FLOR</name>
<gene>
    <name evidence="2" type="ORF">BWQ96_02619</name>
</gene>
<organism evidence="2 3">
    <name type="scientific">Gracilariopsis chorda</name>
    <dbReference type="NCBI Taxonomy" id="448386"/>
    <lineage>
        <taxon>Eukaryota</taxon>
        <taxon>Rhodophyta</taxon>
        <taxon>Florideophyceae</taxon>
        <taxon>Rhodymeniophycidae</taxon>
        <taxon>Gracilariales</taxon>
        <taxon>Gracilariaceae</taxon>
        <taxon>Gracilariopsis</taxon>
    </lineage>
</organism>
<reference evidence="2 3" key="1">
    <citation type="journal article" date="2018" name="Mol. Biol. Evol.">
        <title>Analysis of the draft genome of the red seaweed Gracilariopsis chorda provides insights into genome size evolution in Rhodophyta.</title>
        <authorList>
            <person name="Lee J."/>
            <person name="Yang E.C."/>
            <person name="Graf L."/>
            <person name="Yang J.H."/>
            <person name="Qiu H."/>
            <person name="Zel Zion U."/>
            <person name="Chan C.X."/>
            <person name="Stephens T.G."/>
            <person name="Weber A.P.M."/>
            <person name="Boo G.H."/>
            <person name="Boo S.M."/>
            <person name="Kim K.M."/>
            <person name="Shin Y."/>
            <person name="Jung M."/>
            <person name="Lee S.J."/>
            <person name="Yim H.S."/>
            <person name="Lee J.H."/>
            <person name="Bhattacharya D."/>
            <person name="Yoon H.S."/>
        </authorList>
    </citation>
    <scope>NUCLEOTIDE SEQUENCE [LARGE SCALE GENOMIC DNA]</scope>
    <source>
        <strain evidence="2 3">SKKU-2015</strain>
        <tissue evidence="2">Whole body</tissue>
    </source>
</reference>
<comment type="caution">
    <text evidence="2">The sequence shown here is derived from an EMBL/GenBank/DDBJ whole genome shotgun (WGS) entry which is preliminary data.</text>
</comment>
<feature type="region of interest" description="Disordered" evidence="1">
    <location>
        <begin position="95"/>
        <end position="117"/>
    </location>
</feature>
<evidence type="ECO:0000256" key="1">
    <source>
        <dbReference type="SAM" id="MobiDB-lite"/>
    </source>
</evidence>
<keyword evidence="3" id="KW-1185">Reference proteome</keyword>
<sequence>MSFSNGTGFSAPQGEMFEGSQVVDRVSLQSLTGGRRSTEHEPKTAKTPGLHVCKDEASSKEIAPAFQPSAENLSIFDEAKKQCEGQGRTRSVLCGSLGLRGPKEDGTKGQSKHHAPKFQPSAESLSIFDEAKKQCDEGGKLPRGLKRLDTNAAREVATALEDRGSKVTSSVIAASLGTLREDQISIDVVAEEGLNLEANDRKIQSRDDGNLDAAAWCALVRQHQNRAHYLKSSNGRAFFEAKRRRQQPFTPRDRYRSPPRRSIASACWESWCLDEKTAARIRKELQNGEHKRKDEASLPGRLGKYLASAYRKVSRRLFSWLSSKIDNLLKSVCKIAKWIVGVKI</sequence>
<accession>A0A2V3J2L4</accession>
<feature type="compositionally biased region" description="Polar residues" evidence="1">
    <location>
        <begin position="1"/>
        <end position="10"/>
    </location>
</feature>
<dbReference type="EMBL" id="NBIV01000022">
    <property type="protein sequence ID" value="PXF47640.1"/>
    <property type="molecule type" value="Genomic_DNA"/>
</dbReference>
<evidence type="ECO:0000313" key="3">
    <source>
        <dbReference type="Proteomes" id="UP000247409"/>
    </source>
</evidence>
<dbReference type="Proteomes" id="UP000247409">
    <property type="component" value="Unassembled WGS sequence"/>
</dbReference>
<evidence type="ECO:0000313" key="2">
    <source>
        <dbReference type="EMBL" id="PXF47640.1"/>
    </source>
</evidence>